<keyword evidence="3" id="KW-1185">Reference proteome</keyword>
<evidence type="ECO:0000256" key="1">
    <source>
        <dbReference type="SAM" id="MobiDB-lite"/>
    </source>
</evidence>
<dbReference type="EMBL" id="JADEXN010000007">
    <property type="protein sequence ID" value="MBE9039352.1"/>
    <property type="molecule type" value="Genomic_DNA"/>
</dbReference>
<protein>
    <submittedName>
        <fullName evidence="2">Uncharacterized protein</fullName>
    </submittedName>
</protein>
<name>A0A928Z5I8_9CYAN</name>
<reference evidence="2" key="1">
    <citation type="submission" date="2020-10" db="EMBL/GenBank/DDBJ databases">
        <authorList>
            <person name="Castelo-Branco R."/>
            <person name="Eusebio N."/>
            <person name="Adriana R."/>
            <person name="Vieira A."/>
            <person name="Brugerolle De Fraissinette N."/>
            <person name="Rezende De Castro R."/>
            <person name="Schneider M.P."/>
            <person name="Vasconcelos V."/>
            <person name="Leao P.N."/>
        </authorList>
    </citation>
    <scope>NUCLEOTIDE SEQUENCE</scope>
    <source>
        <strain evidence="2">LEGE 11467</strain>
    </source>
</reference>
<gene>
    <name evidence="2" type="ORF">IQ235_00895</name>
</gene>
<feature type="region of interest" description="Disordered" evidence="1">
    <location>
        <begin position="97"/>
        <end position="120"/>
    </location>
</feature>
<feature type="compositionally biased region" description="Polar residues" evidence="1">
    <location>
        <begin position="110"/>
        <end position="120"/>
    </location>
</feature>
<dbReference type="Proteomes" id="UP000621799">
    <property type="component" value="Unassembled WGS sequence"/>
</dbReference>
<sequence length="120" mass="13243">MDRFSVKGSQLAEAFGCSKNHISEIRTGKCSPPINRFWELLETMETLAPGAKLYFSRLMVGSSSMASIPPKDLLETAEMDKEEIAETIVTLVNKLKGEKGNRTKSRKNPDASNPQEAVLV</sequence>
<evidence type="ECO:0000313" key="2">
    <source>
        <dbReference type="EMBL" id="MBE9039352.1"/>
    </source>
</evidence>
<proteinExistence type="predicted"/>
<evidence type="ECO:0000313" key="3">
    <source>
        <dbReference type="Proteomes" id="UP000621799"/>
    </source>
</evidence>
<accession>A0A928Z5I8</accession>
<comment type="caution">
    <text evidence="2">The sequence shown here is derived from an EMBL/GenBank/DDBJ whole genome shotgun (WGS) entry which is preliminary data.</text>
</comment>
<organism evidence="2 3">
    <name type="scientific">Zarconia navalis LEGE 11467</name>
    <dbReference type="NCBI Taxonomy" id="1828826"/>
    <lineage>
        <taxon>Bacteria</taxon>
        <taxon>Bacillati</taxon>
        <taxon>Cyanobacteriota</taxon>
        <taxon>Cyanophyceae</taxon>
        <taxon>Oscillatoriophycideae</taxon>
        <taxon>Oscillatoriales</taxon>
        <taxon>Oscillatoriales incertae sedis</taxon>
        <taxon>Zarconia</taxon>
        <taxon>Zarconia navalis</taxon>
    </lineage>
</organism>
<dbReference type="AlphaFoldDB" id="A0A928Z5I8"/>
<dbReference type="RefSeq" id="WP_264319614.1">
    <property type="nucleotide sequence ID" value="NZ_JADEXN010000007.1"/>
</dbReference>